<sequence length="224" mass="23840">MLIPHLHDWPTTEAEALAIQHELVGRVNVSVPLGTIRTLAGCDIAYDTASPKLVAAVVVLDWPSRTVIEKTVVRAEATFPYVPGLLSFRELPALLEAFAQLGHAPDAFMLDAQGVAHPRNFGLACHLGLWLDRPCVGCAKSWLVGDYAAPGPTAGDTSPLTLHGRTLGSVVRSATNAKPVFVSPGHKIDAAGATALVLQSLSGYRHPVPTRLAHMLANEERAKL</sequence>
<dbReference type="GO" id="GO:0003727">
    <property type="term" value="F:single-stranded RNA binding"/>
    <property type="evidence" value="ECO:0007669"/>
    <property type="project" value="TreeGrafter"/>
</dbReference>
<protein>
    <recommendedName>
        <fullName evidence="6">Endonuclease V</fullName>
        <ecNumber evidence="6">3.1.21.7</ecNumber>
    </recommendedName>
    <alternativeName>
        <fullName evidence="6">Deoxyinosine 3'endonuclease</fullName>
    </alternativeName>
    <alternativeName>
        <fullName evidence="6">Deoxyribonuclease V</fullName>
        <shortName evidence="6">DNase V</shortName>
    </alternativeName>
</protein>
<comment type="similarity">
    <text evidence="6">Belongs to the endonuclease V family.</text>
</comment>
<dbReference type="GO" id="GO:0000287">
    <property type="term" value="F:magnesium ion binding"/>
    <property type="evidence" value="ECO:0007669"/>
    <property type="project" value="UniProtKB-UniRule"/>
</dbReference>
<organism evidence="7 8">
    <name type="scientific">Limnoglobus roseus</name>
    <dbReference type="NCBI Taxonomy" id="2598579"/>
    <lineage>
        <taxon>Bacteria</taxon>
        <taxon>Pseudomonadati</taxon>
        <taxon>Planctomycetota</taxon>
        <taxon>Planctomycetia</taxon>
        <taxon>Gemmatales</taxon>
        <taxon>Gemmataceae</taxon>
        <taxon>Limnoglobus</taxon>
    </lineage>
</organism>
<dbReference type="Pfam" id="PF04493">
    <property type="entry name" value="Endonuclease_5"/>
    <property type="match status" value="1"/>
</dbReference>
<dbReference type="GO" id="GO:0006281">
    <property type="term" value="P:DNA repair"/>
    <property type="evidence" value="ECO:0007669"/>
    <property type="project" value="UniProtKB-UniRule"/>
</dbReference>
<proteinExistence type="inferred from homology"/>
<dbReference type="RefSeq" id="WP_149108244.1">
    <property type="nucleotide sequence ID" value="NZ_CP042425.1"/>
</dbReference>
<dbReference type="HAMAP" id="MF_00801">
    <property type="entry name" value="Endonuclease_5"/>
    <property type="match status" value="1"/>
</dbReference>
<dbReference type="CDD" id="cd06559">
    <property type="entry name" value="Endonuclease_V"/>
    <property type="match status" value="1"/>
</dbReference>
<evidence type="ECO:0000256" key="6">
    <source>
        <dbReference type="HAMAP-Rule" id="MF_00801"/>
    </source>
</evidence>
<evidence type="ECO:0000313" key="7">
    <source>
        <dbReference type="EMBL" id="QEL13263.1"/>
    </source>
</evidence>
<dbReference type="PANTHER" id="PTHR28511:SF1">
    <property type="entry name" value="ENDONUCLEASE V"/>
    <property type="match status" value="1"/>
</dbReference>
<feature type="binding site" evidence="6">
    <location>
        <position position="111"/>
    </location>
    <ligand>
        <name>Mg(2+)</name>
        <dbReference type="ChEBI" id="CHEBI:18420"/>
    </ligand>
</feature>
<keyword evidence="3 6" id="KW-0540">Nuclease</keyword>
<comment type="catalytic activity">
    <reaction evidence="6">
        <text>Endonucleolytic cleavage at apurinic or apyrimidinic sites to products with a 5'-phosphate.</text>
        <dbReference type="EC" id="3.1.21.7"/>
    </reaction>
</comment>
<dbReference type="InterPro" id="IPR007581">
    <property type="entry name" value="Endonuclease-V"/>
</dbReference>
<dbReference type="Gene3D" id="3.30.2170.10">
    <property type="entry name" value="archaeoglobus fulgidus dsm 4304 superfamily"/>
    <property type="match status" value="1"/>
</dbReference>
<feature type="site" description="Interaction with target DNA" evidence="6">
    <location>
        <position position="81"/>
    </location>
</feature>
<evidence type="ECO:0000256" key="5">
    <source>
        <dbReference type="ARBA" id="ARBA00022801"/>
    </source>
</evidence>
<keyword evidence="2 6" id="KW-0963">Cytoplasm</keyword>
<keyword evidence="8" id="KW-1185">Reference proteome</keyword>
<gene>
    <name evidence="6" type="primary">nfi</name>
    <name evidence="7" type="ORF">PX52LOC_00117</name>
</gene>
<keyword evidence="6" id="KW-0460">Magnesium</keyword>
<name>A0A5C1A4K8_9BACT</name>
<dbReference type="EMBL" id="CP042425">
    <property type="protein sequence ID" value="QEL13263.1"/>
    <property type="molecule type" value="Genomic_DNA"/>
</dbReference>
<dbReference type="KEGG" id="lrs:PX52LOC_00117"/>
<accession>A0A5C1A4K8</accession>
<comment type="function">
    <text evidence="6">DNA repair enzyme involved in the repair of deaminated bases. Selectively cleaves double-stranded DNA at the second phosphodiester bond 3' to a deoxyinosine leaving behind the intact lesion on the nicked DNA.</text>
</comment>
<comment type="subcellular location">
    <subcellularLocation>
        <location evidence="1 6">Cytoplasm</location>
    </subcellularLocation>
</comment>
<keyword evidence="4 6" id="KW-0255">Endonuclease</keyword>
<reference evidence="8" key="1">
    <citation type="submission" date="2019-08" db="EMBL/GenBank/DDBJ databases">
        <title>Limnoglobus roseus gen. nov., sp. nov., a novel freshwater planctomycete with a giant genome from the family Gemmataceae.</title>
        <authorList>
            <person name="Kulichevskaya I.S."/>
            <person name="Naumoff D.G."/>
            <person name="Miroshnikov K."/>
            <person name="Ivanova A."/>
            <person name="Philippov D.A."/>
            <person name="Hakobyan A."/>
            <person name="Rijpstra I.C."/>
            <person name="Sinninghe Damste J.S."/>
            <person name="Liesack W."/>
            <person name="Dedysh S.N."/>
        </authorList>
    </citation>
    <scope>NUCLEOTIDE SEQUENCE [LARGE SCALE GENOMIC DNA]</scope>
    <source>
        <strain evidence="8">PX52</strain>
    </source>
</reference>
<dbReference type="GO" id="GO:0005737">
    <property type="term" value="C:cytoplasm"/>
    <property type="evidence" value="ECO:0007669"/>
    <property type="project" value="UniProtKB-SubCell"/>
</dbReference>
<feature type="binding site" evidence="6">
    <location>
        <position position="43"/>
    </location>
    <ligand>
        <name>Mg(2+)</name>
        <dbReference type="ChEBI" id="CHEBI:18420"/>
    </ligand>
</feature>
<dbReference type="EC" id="3.1.21.7" evidence="6"/>
<evidence type="ECO:0000256" key="3">
    <source>
        <dbReference type="ARBA" id="ARBA00022722"/>
    </source>
</evidence>
<evidence type="ECO:0000313" key="8">
    <source>
        <dbReference type="Proteomes" id="UP000324974"/>
    </source>
</evidence>
<keyword evidence="6" id="KW-0234">DNA repair</keyword>
<dbReference type="OrthoDB" id="9790916at2"/>
<dbReference type="AlphaFoldDB" id="A0A5C1A4K8"/>
<dbReference type="PANTHER" id="PTHR28511">
    <property type="entry name" value="ENDONUCLEASE V"/>
    <property type="match status" value="1"/>
</dbReference>
<evidence type="ECO:0000256" key="1">
    <source>
        <dbReference type="ARBA" id="ARBA00004496"/>
    </source>
</evidence>
<dbReference type="GO" id="GO:0016891">
    <property type="term" value="F:RNA endonuclease activity producing 5'-phosphomonoesters, hydrolytic mechanism"/>
    <property type="evidence" value="ECO:0007669"/>
    <property type="project" value="TreeGrafter"/>
</dbReference>
<evidence type="ECO:0000256" key="2">
    <source>
        <dbReference type="ARBA" id="ARBA00022490"/>
    </source>
</evidence>
<comment type="cofactor">
    <cofactor evidence="6">
        <name>Mg(2+)</name>
        <dbReference type="ChEBI" id="CHEBI:18420"/>
    </cofactor>
</comment>
<dbReference type="GO" id="GO:0043737">
    <property type="term" value="F:deoxyribonuclease V activity"/>
    <property type="evidence" value="ECO:0007669"/>
    <property type="project" value="UniProtKB-UniRule"/>
</dbReference>
<evidence type="ECO:0000256" key="4">
    <source>
        <dbReference type="ARBA" id="ARBA00022759"/>
    </source>
</evidence>
<keyword evidence="6" id="KW-0227">DNA damage</keyword>
<keyword evidence="5 6" id="KW-0378">Hydrolase</keyword>
<dbReference type="Proteomes" id="UP000324974">
    <property type="component" value="Chromosome"/>
</dbReference>
<keyword evidence="6" id="KW-0479">Metal-binding</keyword>